<proteinExistence type="predicted"/>
<accession>A0ABN3PZ05</accession>
<dbReference type="RefSeq" id="WP_344564720.1">
    <property type="nucleotide sequence ID" value="NZ_BAAARJ010000006.1"/>
</dbReference>
<dbReference type="Proteomes" id="UP001501447">
    <property type="component" value="Unassembled WGS sequence"/>
</dbReference>
<protein>
    <recommendedName>
        <fullName evidence="3">Chorismate lyase</fullName>
    </recommendedName>
</protein>
<keyword evidence="2" id="KW-1185">Reference proteome</keyword>
<name>A0ABN3PZ05_9ACTN</name>
<evidence type="ECO:0000313" key="1">
    <source>
        <dbReference type="EMBL" id="GAA2608391.1"/>
    </source>
</evidence>
<dbReference type="EMBL" id="BAAARJ010000006">
    <property type="protein sequence ID" value="GAA2608391.1"/>
    <property type="molecule type" value="Genomic_DNA"/>
</dbReference>
<dbReference type="Gene3D" id="3.40.1410.10">
    <property type="entry name" value="Chorismate lyase-like"/>
    <property type="match status" value="1"/>
</dbReference>
<dbReference type="InterPro" id="IPR028978">
    <property type="entry name" value="Chorismate_lyase_/UTRA_dom_sf"/>
</dbReference>
<evidence type="ECO:0000313" key="2">
    <source>
        <dbReference type="Proteomes" id="UP001501447"/>
    </source>
</evidence>
<evidence type="ECO:0008006" key="3">
    <source>
        <dbReference type="Google" id="ProtNLM"/>
    </source>
</evidence>
<gene>
    <name evidence="1" type="ORF">GCM10009863_22240</name>
</gene>
<dbReference type="SUPFAM" id="SSF64288">
    <property type="entry name" value="Chorismate lyase-like"/>
    <property type="match status" value="1"/>
</dbReference>
<reference evidence="1 2" key="1">
    <citation type="journal article" date="2019" name="Int. J. Syst. Evol. Microbiol.">
        <title>The Global Catalogue of Microorganisms (GCM) 10K type strain sequencing project: providing services to taxonomists for standard genome sequencing and annotation.</title>
        <authorList>
            <consortium name="The Broad Institute Genomics Platform"/>
            <consortium name="The Broad Institute Genome Sequencing Center for Infectious Disease"/>
            <person name="Wu L."/>
            <person name="Ma J."/>
        </authorList>
    </citation>
    <scope>NUCLEOTIDE SEQUENCE [LARGE SCALE GENOMIC DNA]</scope>
    <source>
        <strain evidence="1 2">JCM 16373</strain>
    </source>
</reference>
<sequence>MLWPTLSLLAETDVVFQRSGEIRQPVSLFDSPATRMLLSSEGLTTTLLGAWVGSRLRVRRAECRRIPGGTAPAGAAALLGVAEESELLVRASLLGAGEDGPTVSMNLVVARLDKCAGLERCLTDATVPLGEALHGLGTGHRRTVLDVGCRPWPGAVGRLAAFKTYVLWHRDDPVLAINELFNPDLVPAAVLGGT</sequence>
<comment type="caution">
    <text evidence="1">The sequence shown here is derived from an EMBL/GenBank/DDBJ whole genome shotgun (WGS) entry which is preliminary data.</text>
</comment>
<organism evidence="1 2">
    <name type="scientific">Streptomyces axinellae</name>
    <dbReference type="NCBI Taxonomy" id="552788"/>
    <lineage>
        <taxon>Bacteria</taxon>
        <taxon>Bacillati</taxon>
        <taxon>Actinomycetota</taxon>
        <taxon>Actinomycetes</taxon>
        <taxon>Kitasatosporales</taxon>
        <taxon>Streptomycetaceae</taxon>
        <taxon>Streptomyces</taxon>
    </lineage>
</organism>